<dbReference type="SUPFAM" id="SSF55073">
    <property type="entry name" value="Nucleotide cyclase"/>
    <property type="match status" value="1"/>
</dbReference>
<accession>A0A2G5RU10</accession>
<dbReference type="InterPro" id="IPR043128">
    <property type="entry name" value="Rev_trsase/Diguanyl_cyclase"/>
</dbReference>
<dbReference type="GO" id="GO:0043709">
    <property type="term" value="P:cell adhesion involved in single-species biofilm formation"/>
    <property type="evidence" value="ECO:0007669"/>
    <property type="project" value="TreeGrafter"/>
</dbReference>
<dbReference type="SMART" id="SM00267">
    <property type="entry name" value="GGDEF"/>
    <property type="match status" value="1"/>
</dbReference>
<dbReference type="AlphaFoldDB" id="A0A2G5RU10"/>
<dbReference type="Gene3D" id="3.40.50.2300">
    <property type="match status" value="1"/>
</dbReference>
<protein>
    <submittedName>
        <fullName evidence="4">Diguanylate cyclase response regulator</fullName>
    </submittedName>
</protein>
<evidence type="ECO:0000259" key="3">
    <source>
        <dbReference type="PROSITE" id="PS50887"/>
    </source>
</evidence>
<organism evidence="4 5">
    <name type="scientific">Anoxybacillus flavithermus</name>
    <dbReference type="NCBI Taxonomy" id="33934"/>
    <lineage>
        <taxon>Bacteria</taxon>
        <taxon>Bacillati</taxon>
        <taxon>Bacillota</taxon>
        <taxon>Bacilli</taxon>
        <taxon>Bacillales</taxon>
        <taxon>Anoxybacillaceae</taxon>
        <taxon>Anoxybacillus</taxon>
    </lineage>
</organism>
<dbReference type="InterPro" id="IPR011006">
    <property type="entry name" value="CheY-like_superfamily"/>
</dbReference>
<dbReference type="PROSITE" id="PS50110">
    <property type="entry name" value="RESPONSE_REGULATORY"/>
    <property type="match status" value="1"/>
</dbReference>
<comment type="caution">
    <text evidence="4">The sequence shown here is derived from an EMBL/GenBank/DDBJ whole genome shotgun (WGS) entry which is preliminary data.</text>
</comment>
<dbReference type="GO" id="GO:0052621">
    <property type="term" value="F:diguanylate cyclase activity"/>
    <property type="evidence" value="ECO:0007669"/>
    <property type="project" value="TreeGrafter"/>
</dbReference>
<dbReference type="GO" id="GO:0000160">
    <property type="term" value="P:phosphorelay signal transduction system"/>
    <property type="evidence" value="ECO:0007669"/>
    <property type="project" value="InterPro"/>
</dbReference>
<evidence type="ECO:0000313" key="5">
    <source>
        <dbReference type="Proteomes" id="UP000230559"/>
    </source>
</evidence>
<dbReference type="PANTHER" id="PTHR45138:SF9">
    <property type="entry name" value="DIGUANYLATE CYCLASE DGCM-RELATED"/>
    <property type="match status" value="1"/>
</dbReference>
<feature type="domain" description="GGDEF" evidence="3">
    <location>
        <begin position="294"/>
        <end position="423"/>
    </location>
</feature>
<dbReference type="GO" id="GO:0005886">
    <property type="term" value="C:plasma membrane"/>
    <property type="evidence" value="ECO:0007669"/>
    <property type="project" value="TreeGrafter"/>
</dbReference>
<gene>
    <name evidence="4" type="ORF">CS060_01335</name>
</gene>
<reference evidence="4 5" key="1">
    <citation type="submission" date="2017-10" db="EMBL/GenBank/DDBJ databases">
        <title>Draft genome sequence of Anoxybacillus flavithermus KU2-6-11 from caldera Uzon (Russia:Kamchtka).</title>
        <authorList>
            <person name="Korzhuk A.V."/>
            <person name="Rozanov A.S."/>
            <person name="Bryanskaya A.V."/>
            <person name="Peltek S.E."/>
        </authorList>
    </citation>
    <scope>NUCLEOTIDE SEQUENCE [LARGE SCALE GENOMIC DNA]</scope>
    <source>
        <strain evidence="4 5">KU2-6_11</strain>
    </source>
</reference>
<sequence length="428" mass="50011">MIAVQADVKVLYVEDEPGAREMLTRLLKRRIREMKVAKNGQEALELFTTFRPDIVITDIKMPLLNGLELIRHIREKDKHVQIIITTAYDDNDFFIRAIEYGVNHFILKPIDHEKFLQSLQHSIYQRQLERELQKQKQYTRTIIDFQENLICILNDERLLDCNLSFQRFFGSEKTESLRAGRTHVCDDFVAEPGYFYVKGEKRWLRPLIDRTIPFLKVKMMCKQGEGHVFLLKATSFPNEPNAYLVVFTDITALEEESKRNEFLATKDPLTKTFNRLKFDEFFTREIHRAKRYKHTFSIILFDIDHFKKVNDTYGHDVGDIVLVRMCEAISNRLRDCDILARWGGEEFIILAPATSQAGAYRLAEALRHLVATVHFPKVGHITCSFGVCEYEQGMTKEQMVKRADEALYEAKRTGRNRVVVSECICRGE</sequence>
<dbReference type="Pfam" id="PF00072">
    <property type="entry name" value="Response_reg"/>
    <property type="match status" value="1"/>
</dbReference>
<dbReference type="CDD" id="cd17536">
    <property type="entry name" value="REC_YesN-like"/>
    <property type="match status" value="1"/>
</dbReference>
<name>A0A2G5RU10_9BACL</name>
<keyword evidence="1" id="KW-0597">Phosphoprotein</keyword>
<dbReference type="Gene3D" id="3.30.70.270">
    <property type="match status" value="1"/>
</dbReference>
<feature type="modified residue" description="4-aspartylphosphate" evidence="1">
    <location>
        <position position="58"/>
    </location>
</feature>
<dbReference type="InterPro" id="IPR035965">
    <property type="entry name" value="PAS-like_dom_sf"/>
</dbReference>
<evidence type="ECO:0000313" key="4">
    <source>
        <dbReference type="EMBL" id="PIC06193.1"/>
    </source>
</evidence>
<dbReference type="InterPro" id="IPR050469">
    <property type="entry name" value="Diguanylate_Cyclase"/>
</dbReference>
<dbReference type="Proteomes" id="UP000230559">
    <property type="component" value="Unassembled WGS sequence"/>
</dbReference>
<dbReference type="InterPro" id="IPR029787">
    <property type="entry name" value="Nucleotide_cyclase"/>
</dbReference>
<dbReference type="InterPro" id="IPR000160">
    <property type="entry name" value="GGDEF_dom"/>
</dbReference>
<evidence type="ECO:0000259" key="2">
    <source>
        <dbReference type="PROSITE" id="PS50110"/>
    </source>
</evidence>
<dbReference type="SMART" id="SM00448">
    <property type="entry name" value="REC"/>
    <property type="match status" value="1"/>
</dbReference>
<dbReference type="SUPFAM" id="SSF52172">
    <property type="entry name" value="CheY-like"/>
    <property type="match status" value="1"/>
</dbReference>
<dbReference type="InterPro" id="IPR001789">
    <property type="entry name" value="Sig_transdc_resp-reg_receiver"/>
</dbReference>
<dbReference type="CDD" id="cd01949">
    <property type="entry name" value="GGDEF"/>
    <property type="match status" value="1"/>
</dbReference>
<evidence type="ECO:0000256" key="1">
    <source>
        <dbReference type="PROSITE-ProRule" id="PRU00169"/>
    </source>
</evidence>
<dbReference type="RefSeq" id="WP_099668606.1">
    <property type="nucleotide sequence ID" value="NZ_PEDM01000001.1"/>
</dbReference>
<dbReference type="GO" id="GO:1902201">
    <property type="term" value="P:negative regulation of bacterial-type flagellum-dependent cell motility"/>
    <property type="evidence" value="ECO:0007669"/>
    <property type="project" value="TreeGrafter"/>
</dbReference>
<dbReference type="PANTHER" id="PTHR45138">
    <property type="entry name" value="REGULATORY COMPONENTS OF SENSORY TRANSDUCTION SYSTEM"/>
    <property type="match status" value="1"/>
</dbReference>
<dbReference type="NCBIfam" id="TIGR00254">
    <property type="entry name" value="GGDEF"/>
    <property type="match status" value="1"/>
</dbReference>
<proteinExistence type="predicted"/>
<dbReference type="FunFam" id="3.30.70.270:FF:000001">
    <property type="entry name" value="Diguanylate cyclase domain protein"/>
    <property type="match status" value="1"/>
</dbReference>
<dbReference type="SUPFAM" id="SSF55785">
    <property type="entry name" value="PYP-like sensor domain (PAS domain)"/>
    <property type="match status" value="1"/>
</dbReference>
<dbReference type="Pfam" id="PF00990">
    <property type="entry name" value="GGDEF"/>
    <property type="match status" value="1"/>
</dbReference>
<dbReference type="EMBL" id="PEDM01000001">
    <property type="protein sequence ID" value="PIC06193.1"/>
    <property type="molecule type" value="Genomic_DNA"/>
</dbReference>
<feature type="domain" description="Response regulatory" evidence="2">
    <location>
        <begin position="9"/>
        <end position="123"/>
    </location>
</feature>
<dbReference type="PROSITE" id="PS50887">
    <property type="entry name" value="GGDEF"/>
    <property type="match status" value="1"/>
</dbReference>
<dbReference type="Gene3D" id="3.30.450.20">
    <property type="entry name" value="PAS domain"/>
    <property type="match status" value="1"/>
</dbReference>